<evidence type="ECO:0000256" key="6">
    <source>
        <dbReference type="ARBA" id="ARBA00022576"/>
    </source>
</evidence>
<organism evidence="15 16">
    <name type="scientific">Spirosoma linguale (strain ATCC 33905 / DSM 74 / LMG 10896 / Claus 1)</name>
    <dbReference type="NCBI Taxonomy" id="504472"/>
    <lineage>
        <taxon>Bacteria</taxon>
        <taxon>Pseudomonadati</taxon>
        <taxon>Bacteroidota</taxon>
        <taxon>Cytophagia</taxon>
        <taxon>Cytophagales</taxon>
        <taxon>Cytophagaceae</taxon>
        <taxon>Spirosoma</taxon>
    </lineage>
</organism>
<comment type="pathway">
    <text evidence="2 12">Amino-acid biosynthesis; L-histidine biosynthesis; L-histidine from 5-phospho-alpha-D-ribose 1-diphosphate: step 7/9.</text>
</comment>
<dbReference type="InterPro" id="IPR015424">
    <property type="entry name" value="PyrdxlP-dep_Trfase"/>
</dbReference>
<dbReference type="NCBIfam" id="TIGR01141">
    <property type="entry name" value="hisC"/>
    <property type="match status" value="1"/>
</dbReference>
<evidence type="ECO:0000256" key="2">
    <source>
        <dbReference type="ARBA" id="ARBA00005011"/>
    </source>
</evidence>
<keyword evidence="9 12" id="KW-0663">Pyridoxal phosphate</keyword>
<dbReference type="Proteomes" id="UP000002028">
    <property type="component" value="Chromosome"/>
</dbReference>
<keyword evidence="10 12" id="KW-0368">Histidine biosynthesis</keyword>
<dbReference type="InterPro" id="IPR005861">
    <property type="entry name" value="HisP_aminotrans"/>
</dbReference>
<evidence type="ECO:0000256" key="4">
    <source>
        <dbReference type="ARBA" id="ARBA00007970"/>
    </source>
</evidence>
<feature type="region of interest" description="Disordered" evidence="13">
    <location>
        <begin position="352"/>
        <end position="374"/>
    </location>
</feature>
<keyword evidence="16" id="KW-1185">Reference proteome</keyword>
<dbReference type="EMBL" id="CP001769">
    <property type="protein sequence ID" value="ADB37840.1"/>
    <property type="molecule type" value="Genomic_DNA"/>
</dbReference>
<dbReference type="AlphaFoldDB" id="D2QQY8"/>
<evidence type="ECO:0000256" key="13">
    <source>
        <dbReference type="SAM" id="MobiDB-lite"/>
    </source>
</evidence>
<comment type="catalytic activity">
    <reaction evidence="11 12">
        <text>L-histidinol phosphate + 2-oxoglutarate = 3-(imidazol-4-yl)-2-oxopropyl phosphate + L-glutamate</text>
        <dbReference type="Rhea" id="RHEA:23744"/>
        <dbReference type="ChEBI" id="CHEBI:16810"/>
        <dbReference type="ChEBI" id="CHEBI:29985"/>
        <dbReference type="ChEBI" id="CHEBI:57766"/>
        <dbReference type="ChEBI" id="CHEBI:57980"/>
        <dbReference type="EC" id="2.6.1.9"/>
    </reaction>
</comment>
<dbReference type="eggNOG" id="COG0079">
    <property type="taxonomic scope" value="Bacteria"/>
</dbReference>
<feature type="domain" description="Aminotransferase class I/classII large" evidence="14">
    <location>
        <begin position="43"/>
        <end position="344"/>
    </location>
</feature>
<dbReference type="KEGG" id="sli:Slin_1795"/>
<keyword evidence="7 12" id="KW-0028">Amino-acid biosynthesis</keyword>
<dbReference type="HOGENOM" id="CLU_017584_3_1_10"/>
<name>D2QQY8_SPILD</name>
<evidence type="ECO:0000256" key="3">
    <source>
        <dbReference type="ARBA" id="ARBA00005189"/>
    </source>
</evidence>
<evidence type="ECO:0000256" key="12">
    <source>
        <dbReference type="HAMAP-Rule" id="MF_01023"/>
    </source>
</evidence>
<dbReference type="UniPathway" id="UPA00031">
    <property type="reaction ID" value="UER00012"/>
</dbReference>
<evidence type="ECO:0000313" key="16">
    <source>
        <dbReference type="Proteomes" id="UP000002028"/>
    </source>
</evidence>
<dbReference type="HAMAP" id="MF_01023">
    <property type="entry name" value="HisC_aminotrans_2"/>
    <property type="match status" value="1"/>
</dbReference>
<dbReference type="STRING" id="504472.Slin_1795"/>
<dbReference type="GO" id="GO:0030170">
    <property type="term" value="F:pyridoxal phosphate binding"/>
    <property type="evidence" value="ECO:0007669"/>
    <property type="project" value="InterPro"/>
</dbReference>
<dbReference type="GO" id="GO:0004400">
    <property type="term" value="F:histidinol-phosphate transaminase activity"/>
    <property type="evidence" value="ECO:0007669"/>
    <property type="project" value="UniProtKB-UniRule"/>
</dbReference>
<dbReference type="InterPro" id="IPR015421">
    <property type="entry name" value="PyrdxlP-dep_Trfase_major"/>
</dbReference>
<evidence type="ECO:0000256" key="10">
    <source>
        <dbReference type="ARBA" id="ARBA00023102"/>
    </source>
</evidence>
<dbReference type="InterPro" id="IPR004839">
    <property type="entry name" value="Aminotransferase_I/II_large"/>
</dbReference>
<dbReference type="Gene3D" id="3.40.640.10">
    <property type="entry name" value="Type I PLP-dependent aspartate aminotransferase-like (Major domain)"/>
    <property type="match status" value="1"/>
</dbReference>
<evidence type="ECO:0000256" key="8">
    <source>
        <dbReference type="ARBA" id="ARBA00022679"/>
    </source>
</evidence>
<dbReference type="CDD" id="cd00609">
    <property type="entry name" value="AAT_like"/>
    <property type="match status" value="1"/>
</dbReference>
<dbReference type="SUPFAM" id="SSF53383">
    <property type="entry name" value="PLP-dependent transferases"/>
    <property type="match status" value="1"/>
</dbReference>
<dbReference type="InterPro" id="IPR001917">
    <property type="entry name" value="Aminotrans_II_pyridoxalP_BS"/>
</dbReference>
<dbReference type="InterPro" id="IPR015422">
    <property type="entry name" value="PyrdxlP-dep_Trfase_small"/>
</dbReference>
<evidence type="ECO:0000256" key="9">
    <source>
        <dbReference type="ARBA" id="ARBA00022898"/>
    </source>
</evidence>
<dbReference type="Gene3D" id="3.90.1150.10">
    <property type="entry name" value="Aspartate Aminotransferase, domain 1"/>
    <property type="match status" value="1"/>
</dbReference>
<evidence type="ECO:0000256" key="11">
    <source>
        <dbReference type="ARBA" id="ARBA00047481"/>
    </source>
</evidence>
<reference evidence="15 16" key="1">
    <citation type="journal article" date="2010" name="Stand. Genomic Sci.">
        <title>Complete genome sequence of Spirosoma linguale type strain (1).</title>
        <authorList>
            <person name="Lail K."/>
            <person name="Sikorski J."/>
            <person name="Saunders E."/>
            <person name="Lapidus A."/>
            <person name="Glavina Del Rio T."/>
            <person name="Copeland A."/>
            <person name="Tice H."/>
            <person name="Cheng J.-F."/>
            <person name="Lucas S."/>
            <person name="Nolan M."/>
            <person name="Bruce D."/>
            <person name="Goodwin L."/>
            <person name="Pitluck S."/>
            <person name="Ivanova N."/>
            <person name="Mavromatis K."/>
            <person name="Ovchinnikova G."/>
            <person name="Pati A."/>
            <person name="Chen A."/>
            <person name="Palaniappan K."/>
            <person name="Land M."/>
            <person name="Hauser L."/>
            <person name="Chang Y.-J."/>
            <person name="Jeffries C.D."/>
            <person name="Chain P."/>
            <person name="Brettin T."/>
            <person name="Detter J.C."/>
            <person name="Schuetze A."/>
            <person name="Rohde M."/>
            <person name="Tindall B.J."/>
            <person name="Goeker M."/>
            <person name="Bristow J."/>
            <person name="Eisen J.A."/>
            <person name="Markowitz V."/>
            <person name="Hugenholtz P."/>
            <person name="Kyrpides N.C."/>
            <person name="Klenk H.-P."/>
            <person name="Chen F."/>
        </authorList>
    </citation>
    <scope>NUCLEOTIDE SEQUENCE [LARGE SCALE GENOMIC DNA]</scope>
    <source>
        <strain evidence="16">ATCC 33905 / DSM 74 / LMG 10896 / Claus 1</strain>
    </source>
</reference>
<accession>D2QQY8</accession>
<evidence type="ECO:0000256" key="1">
    <source>
        <dbReference type="ARBA" id="ARBA00001933"/>
    </source>
</evidence>
<comment type="subunit">
    <text evidence="5 12">Homodimer.</text>
</comment>
<dbReference type="PANTHER" id="PTHR42885">
    <property type="entry name" value="HISTIDINOL-PHOSPHATE AMINOTRANSFERASE-RELATED"/>
    <property type="match status" value="1"/>
</dbReference>
<protein>
    <recommendedName>
        <fullName evidence="12">Histidinol-phosphate aminotransferase</fullName>
        <ecNumber evidence="12">2.6.1.9</ecNumber>
    </recommendedName>
    <alternativeName>
        <fullName evidence="12">Imidazole acetol-phosphate transaminase</fullName>
    </alternativeName>
</protein>
<comment type="cofactor">
    <cofactor evidence="1 12">
        <name>pyridoxal 5'-phosphate</name>
        <dbReference type="ChEBI" id="CHEBI:597326"/>
    </cofactor>
</comment>
<evidence type="ECO:0000313" key="15">
    <source>
        <dbReference type="EMBL" id="ADB37840.1"/>
    </source>
</evidence>
<evidence type="ECO:0000256" key="5">
    <source>
        <dbReference type="ARBA" id="ARBA00011738"/>
    </source>
</evidence>
<keyword evidence="8 12" id="KW-0808">Transferase</keyword>
<evidence type="ECO:0000256" key="7">
    <source>
        <dbReference type="ARBA" id="ARBA00022605"/>
    </source>
</evidence>
<comment type="pathway">
    <text evidence="3">Lipid metabolism.</text>
</comment>
<dbReference type="PANTHER" id="PTHR42885:SF2">
    <property type="entry name" value="HISTIDINOL-PHOSPHATE AMINOTRANSFERASE"/>
    <property type="match status" value="1"/>
</dbReference>
<keyword evidence="6 12" id="KW-0032">Aminotransferase</keyword>
<gene>
    <name evidence="12" type="primary">hisC</name>
    <name evidence="15" type="ordered locus">Slin_1795</name>
</gene>
<dbReference type="Pfam" id="PF00155">
    <property type="entry name" value="Aminotran_1_2"/>
    <property type="match status" value="1"/>
</dbReference>
<evidence type="ECO:0000259" key="14">
    <source>
        <dbReference type="Pfam" id="PF00155"/>
    </source>
</evidence>
<sequence length="374" mass="40985">MFSLNNLLRPHILTLMPYSSARDEYTGKEGVFLDANENPLGSTTSGNYNRYPDPHQWAIKQRLAPIKGVRPEHIFLGNGSDEPIDLLVRATCTPGTDSILIMPPTYGMYEVSASINDVKVTKVPLTADFLVDTDAVLAAITDTTKLIWLCSPNNPSGNLLQPEAIRTILNAAQQSLVIVDEAYIDFADVPSWTSELDNYPNLVVLQTFSKAWGLAALRLGMCFASEELIRIMNKIKPPYNISAPTQALALEALGNESGKNDMVAQILTERQSLADELRALPTVQVVHPSDANFLLVQFADAKGTFEYLIEQQVIVRDRSNVKLCDGCLRISVGTSTENERLMAVLRQMPDVPPSTNLPLGTGDDATKPELVSNA</sequence>
<dbReference type="GO" id="GO:0000105">
    <property type="term" value="P:L-histidine biosynthetic process"/>
    <property type="evidence" value="ECO:0007669"/>
    <property type="project" value="UniProtKB-UniRule"/>
</dbReference>
<proteinExistence type="inferred from homology"/>
<dbReference type="PROSITE" id="PS00599">
    <property type="entry name" value="AA_TRANSFER_CLASS_2"/>
    <property type="match status" value="1"/>
</dbReference>
<dbReference type="RefSeq" id="WP_012926390.1">
    <property type="nucleotide sequence ID" value="NC_013730.1"/>
</dbReference>
<comment type="similarity">
    <text evidence="4 12">Belongs to the class-II pyridoxal-phosphate-dependent aminotransferase family. Histidinol-phosphate aminotransferase subfamily.</text>
</comment>
<dbReference type="EC" id="2.6.1.9" evidence="12"/>
<feature type="modified residue" description="N6-(pyridoxal phosphate)lysine" evidence="12">
    <location>
        <position position="210"/>
    </location>
</feature>